<evidence type="ECO:0000313" key="8">
    <source>
        <dbReference type="EMBL" id="PAU74696.1"/>
    </source>
</evidence>
<keyword evidence="8" id="KW-0969">Cilium</keyword>
<dbReference type="GO" id="GO:0009421">
    <property type="term" value="C:bacterial-type flagellum filament cap"/>
    <property type="evidence" value="ECO:0007669"/>
    <property type="project" value="InterPro"/>
</dbReference>
<feature type="domain" description="Flagellar hook-associated protein 2 N-terminal" evidence="6">
    <location>
        <begin position="11"/>
        <end position="105"/>
    </location>
</feature>
<dbReference type="RefSeq" id="WP_095622905.1">
    <property type="nucleotide sequence ID" value="NZ_NSKB01000009.1"/>
</dbReference>
<accession>A0A2A2ENK8</accession>
<comment type="function">
    <text evidence="5">Required for morphogenesis and for the elongation of the flagellar filament by facilitating polymerization of the flagellin monomers at the tip of growing filament. Forms a capping structure, which prevents flagellin subunits (transported through the central channel of the flagellum) from leaking out without polymerization at the distal end.</text>
</comment>
<dbReference type="InterPro" id="IPR040026">
    <property type="entry name" value="FliD"/>
</dbReference>
<evidence type="ECO:0000259" key="6">
    <source>
        <dbReference type="Pfam" id="PF02465"/>
    </source>
</evidence>
<sequence>MSSITSLGIGSGLDLNGLLGQMQEAEQAKLAPIEQQIDTQQVQISAYGEIQSALSGFGDSVGTLNDPSLYQSVTAEVSGGALQASAGPEASPGRFEVEVANTATAGNLTSERVEDLDTVISAEGGSLQLEFADTDLNHAVEIAADSTLEDVRDAINADPDAAVNASIVFDGEGHRLTLMSQDTGEQASITGTNFAELAVGNLAEEPGGTIAQAGQDANLTVNGIDITSPTNQVEDAIQGVSLSLQEPGSSTVEVARDTGSIRDAITTFVDGYNDLKGTTERLTAFNGEDSQPGELIGDSAVRSMESSLRNELSAAEVRDGELSLLSDMGLSLSVDGTLELDEQQLDSALANDPEGVASFFAGDEANPGLAGRLESTTEQLLSSNGALEGSINSAETRIESLGEQYQRTEQSIEQTIDRYRTQFQQLDSMMGQMQQTSNYLTEQLNGLGGGQGGGGMM</sequence>
<comment type="similarity">
    <text evidence="1 5">Belongs to the FliD family.</text>
</comment>
<reference evidence="8 9" key="1">
    <citation type="submission" date="2017-08" db="EMBL/GenBank/DDBJ databases">
        <title>Halomonas alkalisoli sp. nov., isolated from saline alkaline soil.</title>
        <authorList>
            <person name="Wang D."/>
            <person name="Zhang G."/>
        </authorList>
    </citation>
    <scope>NUCLEOTIDE SEQUENCE [LARGE SCALE GENOMIC DNA]</scope>
    <source>
        <strain evidence="8 9">WRN001</strain>
    </source>
</reference>
<feature type="domain" description="Flagellar hook-associated protein 2 C-terminal" evidence="7">
    <location>
        <begin position="214"/>
        <end position="435"/>
    </location>
</feature>
<dbReference type="OrthoDB" id="5980200at2"/>
<organism evidence="8 9">
    <name type="scientific">Halomonas salipaludis</name>
    <dbReference type="NCBI Taxonomy" id="2032625"/>
    <lineage>
        <taxon>Bacteria</taxon>
        <taxon>Pseudomonadati</taxon>
        <taxon>Pseudomonadota</taxon>
        <taxon>Gammaproteobacteria</taxon>
        <taxon>Oceanospirillales</taxon>
        <taxon>Halomonadaceae</taxon>
        <taxon>Halomonas</taxon>
    </lineage>
</organism>
<proteinExistence type="inferred from homology"/>
<keyword evidence="5" id="KW-0964">Secreted</keyword>
<keyword evidence="4 5" id="KW-0975">Bacterial flagellum</keyword>
<keyword evidence="8" id="KW-0966">Cell projection</keyword>
<evidence type="ECO:0000256" key="4">
    <source>
        <dbReference type="ARBA" id="ARBA00023143"/>
    </source>
</evidence>
<dbReference type="GO" id="GO:0005576">
    <property type="term" value="C:extracellular region"/>
    <property type="evidence" value="ECO:0007669"/>
    <property type="project" value="UniProtKB-SubCell"/>
</dbReference>
<protein>
    <recommendedName>
        <fullName evidence="5">Flagellar hook-associated protein 2</fullName>
        <shortName evidence="5">HAP2</shortName>
    </recommendedName>
    <alternativeName>
        <fullName evidence="5">Flagellar cap protein</fullName>
    </alternativeName>
</protein>
<comment type="caution">
    <text evidence="8">The sequence shown here is derived from an EMBL/GenBank/DDBJ whole genome shotgun (WGS) entry which is preliminary data.</text>
</comment>
<dbReference type="EMBL" id="NSKB01000009">
    <property type="protein sequence ID" value="PAU74696.1"/>
    <property type="molecule type" value="Genomic_DNA"/>
</dbReference>
<keyword evidence="9" id="KW-1185">Reference proteome</keyword>
<evidence type="ECO:0000256" key="5">
    <source>
        <dbReference type="RuleBase" id="RU362066"/>
    </source>
</evidence>
<dbReference type="Pfam" id="PF02465">
    <property type="entry name" value="FliD_N"/>
    <property type="match status" value="1"/>
</dbReference>
<dbReference type="InterPro" id="IPR010809">
    <property type="entry name" value="FliD_C"/>
</dbReference>
<dbReference type="AlphaFoldDB" id="A0A2A2ENK8"/>
<dbReference type="PANTHER" id="PTHR30288">
    <property type="entry name" value="FLAGELLAR CAP/ASSEMBLY PROTEIN FLID"/>
    <property type="match status" value="1"/>
</dbReference>
<dbReference type="Proteomes" id="UP000217771">
    <property type="component" value="Unassembled WGS sequence"/>
</dbReference>
<dbReference type="Pfam" id="PF07195">
    <property type="entry name" value="FliD_C"/>
    <property type="match status" value="1"/>
</dbReference>
<comment type="subunit">
    <text evidence="2 5">Homopentamer.</text>
</comment>
<dbReference type="PANTHER" id="PTHR30288:SF0">
    <property type="entry name" value="FLAGELLAR HOOK-ASSOCIATED PROTEIN 2"/>
    <property type="match status" value="1"/>
</dbReference>
<evidence type="ECO:0000259" key="7">
    <source>
        <dbReference type="Pfam" id="PF07195"/>
    </source>
</evidence>
<feature type="coiled-coil region" evidence="5">
    <location>
        <begin position="391"/>
        <end position="418"/>
    </location>
</feature>
<keyword evidence="8" id="KW-0282">Flagellum</keyword>
<dbReference type="GO" id="GO:0071973">
    <property type="term" value="P:bacterial-type flagellum-dependent cell motility"/>
    <property type="evidence" value="ECO:0007669"/>
    <property type="project" value="TreeGrafter"/>
</dbReference>
<evidence type="ECO:0000313" key="9">
    <source>
        <dbReference type="Proteomes" id="UP000217771"/>
    </source>
</evidence>
<evidence type="ECO:0000256" key="3">
    <source>
        <dbReference type="ARBA" id="ARBA00023054"/>
    </source>
</evidence>
<evidence type="ECO:0000256" key="1">
    <source>
        <dbReference type="ARBA" id="ARBA00009764"/>
    </source>
</evidence>
<dbReference type="GO" id="GO:0007155">
    <property type="term" value="P:cell adhesion"/>
    <property type="evidence" value="ECO:0007669"/>
    <property type="project" value="InterPro"/>
</dbReference>
<dbReference type="GO" id="GO:0009424">
    <property type="term" value="C:bacterial-type flagellum hook"/>
    <property type="evidence" value="ECO:0007669"/>
    <property type="project" value="UniProtKB-UniRule"/>
</dbReference>
<evidence type="ECO:0000256" key="2">
    <source>
        <dbReference type="ARBA" id="ARBA00011255"/>
    </source>
</evidence>
<keyword evidence="3 5" id="KW-0175">Coiled coil</keyword>
<dbReference type="InterPro" id="IPR003481">
    <property type="entry name" value="FliD_N"/>
</dbReference>
<gene>
    <name evidence="8" type="ORF">CK498_21480</name>
</gene>
<name>A0A2A2ENK8_9GAMM</name>
<comment type="subcellular location">
    <subcellularLocation>
        <location evidence="5">Secreted</location>
    </subcellularLocation>
    <subcellularLocation>
        <location evidence="5">Bacterial flagellum</location>
    </subcellularLocation>
</comment>